<feature type="chain" id="PRO_5044711328" description="pectinesterase" evidence="11">
    <location>
        <begin position="26"/>
        <end position="348"/>
    </location>
</feature>
<evidence type="ECO:0000313" key="13">
    <source>
        <dbReference type="EMBL" id="KAK7386749.1"/>
    </source>
</evidence>
<keyword evidence="7" id="KW-0063">Aspartyl esterase</keyword>
<proteinExistence type="inferred from homology"/>
<dbReference type="GO" id="GO:0045490">
    <property type="term" value="P:pectin catabolic process"/>
    <property type="evidence" value="ECO:0007669"/>
    <property type="project" value="TreeGrafter"/>
</dbReference>
<keyword evidence="6" id="KW-0378">Hydrolase</keyword>
<reference evidence="14 15" key="1">
    <citation type="submission" date="2024-01" db="EMBL/GenBank/DDBJ databases">
        <title>The genomes of 5 underutilized Papilionoideae crops provide insights into root nodulation and disease resistanc.</title>
        <authorList>
            <person name="Jiang F."/>
        </authorList>
    </citation>
    <scope>NUCLEOTIDE SEQUENCE [LARGE SCALE GENOMIC DNA]</scope>
    <source>
        <strain evidence="14">DUOXIRENSHENG_FW03</strain>
        <tissue evidence="14">Leaves</tissue>
    </source>
</reference>
<dbReference type="Gene3D" id="2.160.20.10">
    <property type="entry name" value="Single-stranded right-handed beta-helix, Pectin lyase-like"/>
    <property type="match status" value="1"/>
</dbReference>
<evidence type="ECO:0000256" key="6">
    <source>
        <dbReference type="ARBA" id="ARBA00022801"/>
    </source>
</evidence>
<evidence type="ECO:0000313" key="15">
    <source>
        <dbReference type="Proteomes" id="UP001386955"/>
    </source>
</evidence>
<comment type="similarity">
    <text evidence="3">Belongs to the pectinesterase family.</text>
</comment>
<comment type="caution">
    <text evidence="14">The sequence shown here is derived from an EMBL/GenBank/DDBJ whole genome shotgun (WGS) entry which is preliminary data.</text>
</comment>
<keyword evidence="5" id="KW-0964">Secreted</keyword>
<dbReference type="InterPro" id="IPR000070">
    <property type="entry name" value="Pectinesterase_cat"/>
</dbReference>
<dbReference type="InterPro" id="IPR012334">
    <property type="entry name" value="Pectin_lyas_fold"/>
</dbReference>
<evidence type="ECO:0000256" key="5">
    <source>
        <dbReference type="ARBA" id="ARBA00022512"/>
    </source>
</evidence>
<dbReference type="PANTHER" id="PTHR31321">
    <property type="entry name" value="ACYL-COA THIOESTER HYDROLASE YBHC-RELATED"/>
    <property type="match status" value="1"/>
</dbReference>
<evidence type="ECO:0000256" key="1">
    <source>
        <dbReference type="ARBA" id="ARBA00004191"/>
    </source>
</evidence>
<dbReference type="InterPro" id="IPR011050">
    <property type="entry name" value="Pectin_lyase_fold/virulence"/>
</dbReference>
<evidence type="ECO:0000256" key="9">
    <source>
        <dbReference type="ARBA" id="ARBA00047928"/>
    </source>
</evidence>
<dbReference type="AlphaFoldDB" id="A0AAN9S0J8"/>
<dbReference type="FunFam" id="2.160.20.10:FF:000013">
    <property type="entry name" value="Pectinesterase"/>
    <property type="match status" value="1"/>
</dbReference>
<feature type="signal peptide" evidence="11">
    <location>
        <begin position="1"/>
        <end position="25"/>
    </location>
</feature>
<evidence type="ECO:0000256" key="10">
    <source>
        <dbReference type="ARBA" id="ARBA00057335"/>
    </source>
</evidence>
<dbReference type="EMBL" id="JAYMYS010000007">
    <property type="protein sequence ID" value="KAK7386751.1"/>
    <property type="molecule type" value="Genomic_DNA"/>
</dbReference>
<evidence type="ECO:0000256" key="7">
    <source>
        <dbReference type="ARBA" id="ARBA00023085"/>
    </source>
</evidence>
<dbReference type="PANTHER" id="PTHR31321:SF120">
    <property type="entry name" value="PECTINESTERASE 52-RELATED"/>
    <property type="match status" value="1"/>
</dbReference>
<evidence type="ECO:0000313" key="14">
    <source>
        <dbReference type="EMBL" id="KAK7386751.1"/>
    </source>
</evidence>
<dbReference type="Pfam" id="PF01095">
    <property type="entry name" value="Pectinesterase"/>
    <property type="match status" value="1"/>
</dbReference>
<keyword evidence="8" id="KW-0325">Glycoprotein</keyword>
<comment type="pathway">
    <text evidence="2">Glycan metabolism; pectin degradation; 2-dehydro-3-deoxy-D-gluconate from pectin: step 1/5.</text>
</comment>
<name>A0AAN9S0J8_PSOTE</name>
<sequence length="348" mass="38948">MELFPTPMKFFLVLFICCFFCLGKAIDCGGKNITYTITVGHHRNASFKTIQGAIDSIKNQNNQWVKIHIKAGLYMETVFIPHGKSCIILEGEGRMNTIISFWNHEGNSSIFTSTSASSTFTSAPPNVIASDITFKNSYVKAMAQNYKLNNKRSKQILPAVAARIYGDKSVFLRCGFIGYQDTLYDQYGRHYFKDCYIQGEVDFIFGTGQSYYENCSIKALGRYRNLPGFVTAQGRDSLDNPSGFVFEGGSISGNGQVNLGRAWRAYSRVIFHGTNFSSIVTPQGWNAWSYVGHESNFTYAEVDCKGPGADTSKRVPWLTKLNNSQLEEFSLTSFINKDGWLDNLPTIS</sequence>
<comment type="function">
    <text evidence="10">Acts in the modification of cell walls via demethylesterification of cell wall pectin.</text>
</comment>
<accession>A0AAN9S0J8</accession>
<evidence type="ECO:0000256" key="8">
    <source>
        <dbReference type="ARBA" id="ARBA00023180"/>
    </source>
</evidence>
<comment type="subcellular location">
    <subcellularLocation>
        <location evidence="1">Secreted</location>
        <location evidence="1">Cell wall</location>
    </subcellularLocation>
</comment>
<keyword evidence="11" id="KW-0732">Signal</keyword>
<dbReference type="GO" id="GO:0030599">
    <property type="term" value="F:pectinesterase activity"/>
    <property type="evidence" value="ECO:0007669"/>
    <property type="project" value="UniProtKB-EC"/>
</dbReference>
<feature type="domain" description="Pectinesterase catalytic" evidence="12">
    <location>
        <begin position="37"/>
        <end position="337"/>
    </location>
</feature>
<keyword evidence="15" id="KW-1185">Reference proteome</keyword>
<evidence type="ECO:0000259" key="12">
    <source>
        <dbReference type="Pfam" id="PF01095"/>
    </source>
</evidence>
<organism evidence="14 15">
    <name type="scientific">Psophocarpus tetragonolobus</name>
    <name type="common">Winged bean</name>
    <name type="synonym">Dolichos tetragonolobus</name>
    <dbReference type="NCBI Taxonomy" id="3891"/>
    <lineage>
        <taxon>Eukaryota</taxon>
        <taxon>Viridiplantae</taxon>
        <taxon>Streptophyta</taxon>
        <taxon>Embryophyta</taxon>
        <taxon>Tracheophyta</taxon>
        <taxon>Spermatophyta</taxon>
        <taxon>Magnoliopsida</taxon>
        <taxon>eudicotyledons</taxon>
        <taxon>Gunneridae</taxon>
        <taxon>Pentapetalae</taxon>
        <taxon>rosids</taxon>
        <taxon>fabids</taxon>
        <taxon>Fabales</taxon>
        <taxon>Fabaceae</taxon>
        <taxon>Papilionoideae</taxon>
        <taxon>50 kb inversion clade</taxon>
        <taxon>NPAAA clade</taxon>
        <taxon>indigoferoid/millettioid clade</taxon>
        <taxon>Phaseoleae</taxon>
        <taxon>Psophocarpus</taxon>
    </lineage>
</organism>
<evidence type="ECO:0000256" key="11">
    <source>
        <dbReference type="SAM" id="SignalP"/>
    </source>
</evidence>
<comment type="catalytic activity">
    <reaction evidence="9">
        <text>[(1-&gt;4)-alpha-D-galacturonosyl methyl ester](n) + n H2O = [(1-&gt;4)-alpha-D-galacturonosyl](n) + n methanol + n H(+)</text>
        <dbReference type="Rhea" id="RHEA:22380"/>
        <dbReference type="Rhea" id="RHEA-COMP:14570"/>
        <dbReference type="Rhea" id="RHEA-COMP:14573"/>
        <dbReference type="ChEBI" id="CHEBI:15377"/>
        <dbReference type="ChEBI" id="CHEBI:15378"/>
        <dbReference type="ChEBI" id="CHEBI:17790"/>
        <dbReference type="ChEBI" id="CHEBI:140522"/>
        <dbReference type="ChEBI" id="CHEBI:140523"/>
        <dbReference type="EC" id="3.1.1.11"/>
    </reaction>
</comment>
<evidence type="ECO:0000256" key="4">
    <source>
        <dbReference type="ARBA" id="ARBA00013229"/>
    </source>
</evidence>
<evidence type="ECO:0000256" key="2">
    <source>
        <dbReference type="ARBA" id="ARBA00005184"/>
    </source>
</evidence>
<dbReference type="GO" id="GO:0042545">
    <property type="term" value="P:cell wall modification"/>
    <property type="evidence" value="ECO:0007669"/>
    <property type="project" value="InterPro"/>
</dbReference>
<dbReference type="EMBL" id="JAYMYS010000007">
    <property type="protein sequence ID" value="KAK7386749.1"/>
    <property type="molecule type" value="Genomic_DNA"/>
</dbReference>
<dbReference type="Proteomes" id="UP001386955">
    <property type="component" value="Unassembled WGS sequence"/>
</dbReference>
<protein>
    <recommendedName>
        <fullName evidence="4">pectinesterase</fullName>
        <ecNumber evidence="4">3.1.1.11</ecNumber>
    </recommendedName>
</protein>
<dbReference type="SUPFAM" id="SSF51126">
    <property type="entry name" value="Pectin lyase-like"/>
    <property type="match status" value="1"/>
</dbReference>
<gene>
    <name evidence="13" type="ORF">VNO78_27085</name>
    <name evidence="14" type="ORF">VNO78_27087</name>
</gene>
<evidence type="ECO:0000256" key="3">
    <source>
        <dbReference type="ARBA" id="ARBA00008891"/>
    </source>
</evidence>
<keyword evidence="5" id="KW-0134">Cell wall</keyword>
<dbReference type="EC" id="3.1.1.11" evidence="4"/>